<dbReference type="GO" id="GO:0005634">
    <property type="term" value="C:nucleus"/>
    <property type="evidence" value="ECO:0007669"/>
    <property type="project" value="UniProtKB-SubCell"/>
</dbReference>
<dbReference type="AlphaFoldDB" id="A0A151TTM9"/>
<dbReference type="GO" id="GO:0003723">
    <property type="term" value="F:RNA binding"/>
    <property type="evidence" value="ECO:0007669"/>
    <property type="project" value="UniProtKB-KW"/>
</dbReference>
<feature type="region of interest" description="Disordered" evidence="11">
    <location>
        <begin position="196"/>
        <end position="235"/>
    </location>
</feature>
<proteinExistence type="inferred from homology"/>
<protein>
    <recommendedName>
        <fullName evidence="4">Phosphorylated adapter RNA export protein</fullName>
    </recommendedName>
    <alternativeName>
        <fullName evidence="10">RNA U small nuclear RNA export adapter protein</fullName>
    </alternativeName>
</protein>
<accession>A0A151TTM9</accession>
<feature type="compositionally biased region" description="Basic and acidic residues" evidence="11">
    <location>
        <begin position="223"/>
        <end position="235"/>
    </location>
</feature>
<dbReference type="GO" id="GO:0005737">
    <property type="term" value="C:cytoplasm"/>
    <property type="evidence" value="ECO:0007669"/>
    <property type="project" value="UniProtKB-SubCell"/>
</dbReference>
<dbReference type="OrthoDB" id="20573at2759"/>
<evidence type="ECO:0000313" key="14">
    <source>
        <dbReference type="Proteomes" id="UP000075243"/>
    </source>
</evidence>
<dbReference type="InterPro" id="IPR019385">
    <property type="entry name" value="PHAX_RNA-binding_domain"/>
</dbReference>
<dbReference type="Pfam" id="PF10258">
    <property type="entry name" value="PHAX_RNA-bd"/>
    <property type="match status" value="1"/>
</dbReference>
<evidence type="ECO:0000256" key="3">
    <source>
        <dbReference type="ARBA" id="ARBA00006094"/>
    </source>
</evidence>
<comment type="subcellular location">
    <subcellularLocation>
        <location evidence="2">Cytoplasm</location>
    </subcellularLocation>
    <subcellularLocation>
        <location evidence="1">Nucleus</location>
    </subcellularLocation>
</comment>
<evidence type="ECO:0000259" key="12">
    <source>
        <dbReference type="Pfam" id="PF10258"/>
    </source>
</evidence>
<evidence type="ECO:0000256" key="5">
    <source>
        <dbReference type="ARBA" id="ARBA00022448"/>
    </source>
</evidence>
<dbReference type="Gramene" id="C.cajan_09303.t">
    <property type="protein sequence ID" value="C.cajan_09303.t"/>
    <property type="gene ID" value="C.cajan_09303"/>
</dbReference>
<evidence type="ECO:0000256" key="6">
    <source>
        <dbReference type="ARBA" id="ARBA00022490"/>
    </source>
</evidence>
<evidence type="ECO:0000256" key="10">
    <source>
        <dbReference type="ARBA" id="ARBA00030834"/>
    </source>
</evidence>
<keyword evidence="7" id="KW-0694">RNA-binding</keyword>
<dbReference type="OMA" id="MEGEHNI"/>
<feature type="compositionally biased region" description="Polar residues" evidence="11">
    <location>
        <begin position="42"/>
        <end position="59"/>
    </location>
</feature>
<feature type="compositionally biased region" description="Acidic residues" evidence="11">
    <location>
        <begin position="19"/>
        <end position="41"/>
    </location>
</feature>
<evidence type="ECO:0000256" key="2">
    <source>
        <dbReference type="ARBA" id="ARBA00004496"/>
    </source>
</evidence>
<dbReference type="GO" id="GO:0006408">
    <property type="term" value="P:snRNA export from nucleus"/>
    <property type="evidence" value="ECO:0007669"/>
    <property type="project" value="InterPro"/>
</dbReference>
<feature type="compositionally biased region" description="Basic residues" evidence="11">
    <location>
        <begin position="61"/>
        <end position="78"/>
    </location>
</feature>
<comment type="similarity">
    <text evidence="3">Belongs to the PHAX family.</text>
</comment>
<dbReference type="InterPro" id="IPR039047">
    <property type="entry name" value="PHAX"/>
</dbReference>
<keyword evidence="14" id="KW-1185">Reference proteome</keyword>
<dbReference type="STRING" id="3821.A0A151TTM9"/>
<dbReference type="Gene3D" id="1.10.10.1440">
    <property type="entry name" value="PHAX RNA-binding domain"/>
    <property type="match status" value="1"/>
</dbReference>
<evidence type="ECO:0000256" key="11">
    <source>
        <dbReference type="SAM" id="MobiDB-lite"/>
    </source>
</evidence>
<keyword evidence="6" id="KW-0963">Cytoplasm</keyword>
<reference evidence="13 14" key="1">
    <citation type="journal article" date="2012" name="Nat. Biotechnol.">
        <title>Draft genome sequence of pigeonpea (Cajanus cajan), an orphan legume crop of resource-poor farmers.</title>
        <authorList>
            <person name="Varshney R.K."/>
            <person name="Chen W."/>
            <person name="Li Y."/>
            <person name="Bharti A.K."/>
            <person name="Saxena R.K."/>
            <person name="Schlueter J.A."/>
            <person name="Donoghue M.T."/>
            <person name="Azam S."/>
            <person name="Fan G."/>
            <person name="Whaley A.M."/>
            <person name="Farmer A.D."/>
            <person name="Sheridan J."/>
            <person name="Iwata A."/>
            <person name="Tuteja R."/>
            <person name="Penmetsa R.V."/>
            <person name="Wu W."/>
            <person name="Upadhyaya H.D."/>
            <person name="Yang S.P."/>
            <person name="Shah T."/>
            <person name="Saxena K.B."/>
            <person name="Michael T."/>
            <person name="McCombie W.R."/>
            <person name="Yang B."/>
            <person name="Zhang G."/>
            <person name="Yang H."/>
            <person name="Wang J."/>
            <person name="Spillane C."/>
            <person name="Cook D.R."/>
            <person name="May G.D."/>
            <person name="Xu X."/>
            <person name="Jackson S.A."/>
        </authorList>
    </citation>
    <scope>NUCLEOTIDE SEQUENCE [LARGE SCALE GENOMIC DNA]</scope>
    <source>
        <strain evidence="14">cv. Asha</strain>
    </source>
</reference>
<evidence type="ECO:0000256" key="7">
    <source>
        <dbReference type="ARBA" id="ARBA00022884"/>
    </source>
</evidence>
<evidence type="ECO:0000256" key="8">
    <source>
        <dbReference type="ARBA" id="ARBA00022927"/>
    </source>
</evidence>
<keyword evidence="5" id="KW-0813">Transport</keyword>
<dbReference type="InterPro" id="IPR038092">
    <property type="entry name" value="PHAX_RNA-binding_sf"/>
</dbReference>
<evidence type="ECO:0000256" key="9">
    <source>
        <dbReference type="ARBA" id="ARBA00023242"/>
    </source>
</evidence>
<sequence>MEDGDTILDAIFEGDNLDDLDDDVDMVDVEEGELVEPETQNDLEQSSAGDINEANQEPQSKNRKRRANKKKNKKKRKGSVSNAMDIDRFVLDTCRRLKEKKTYMVYTAVGCLGVSALSDLIKEVDAIQVCGGQKTADGRRFRNGGGILWSILKVREPNVYKEIMKKAREFEKQFRQPNVKQRPVLKKEDSFQGVPFSFSGRDKDNVSDSGILASQIPNQHEPATSEEKPVSVHDRLRVPVSYDDDLLGHNPNNEAT</sequence>
<dbReference type="GO" id="GO:0015031">
    <property type="term" value="P:protein transport"/>
    <property type="evidence" value="ECO:0007669"/>
    <property type="project" value="UniProtKB-KW"/>
</dbReference>
<dbReference type="EMBL" id="CM003605">
    <property type="protein sequence ID" value="KYP70351.1"/>
    <property type="molecule type" value="Genomic_DNA"/>
</dbReference>
<gene>
    <name evidence="13" type="ORF">KK1_009565</name>
</gene>
<feature type="domain" description="Phosphorylated adapter RNA export protein RNA-binding" evidence="12">
    <location>
        <begin position="90"/>
        <end position="169"/>
    </location>
</feature>
<evidence type="ECO:0000256" key="1">
    <source>
        <dbReference type="ARBA" id="ARBA00004123"/>
    </source>
</evidence>
<evidence type="ECO:0000313" key="13">
    <source>
        <dbReference type="EMBL" id="KYP70351.1"/>
    </source>
</evidence>
<organism evidence="13 14">
    <name type="scientific">Cajanus cajan</name>
    <name type="common">Pigeon pea</name>
    <name type="synonym">Cajanus indicus</name>
    <dbReference type="NCBI Taxonomy" id="3821"/>
    <lineage>
        <taxon>Eukaryota</taxon>
        <taxon>Viridiplantae</taxon>
        <taxon>Streptophyta</taxon>
        <taxon>Embryophyta</taxon>
        <taxon>Tracheophyta</taxon>
        <taxon>Spermatophyta</taxon>
        <taxon>Magnoliopsida</taxon>
        <taxon>eudicotyledons</taxon>
        <taxon>Gunneridae</taxon>
        <taxon>Pentapetalae</taxon>
        <taxon>rosids</taxon>
        <taxon>fabids</taxon>
        <taxon>Fabales</taxon>
        <taxon>Fabaceae</taxon>
        <taxon>Papilionoideae</taxon>
        <taxon>50 kb inversion clade</taxon>
        <taxon>NPAAA clade</taxon>
        <taxon>indigoferoid/millettioid clade</taxon>
        <taxon>Phaseoleae</taxon>
        <taxon>Cajanus</taxon>
    </lineage>
</organism>
<dbReference type="PANTHER" id="PTHR13135:SF0">
    <property type="entry name" value="PHOSPHORYLATED ADAPTER RNA EXPORT PROTEIN"/>
    <property type="match status" value="1"/>
</dbReference>
<keyword evidence="9" id="KW-0539">Nucleus</keyword>
<dbReference type="Proteomes" id="UP000075243">
    <property type="component" value="Chromosome 3"/>
</dbReference>
<feature type="region of interest" description="Disordered" evidence="11">
    <location>
        <begin position="19"/>
        <end position="80"/>
    </location>
</feature>
<dbReference type="PANTHER" id="PTHR13135">
    <property type="entry name" value="CYTOSOLIC RESINIFERATOXIN BINDING PROTEIN RBP-26"/>
    <property type="match status" value="1"/>
</dbReference>
<keyword evidence="8" id="KW-0653">Protein transport</keyword>
<name>A0A151TTM9_CAJCA</name>
<evidence type="ECO:0000256" key="4">
    <source>
        <dbReference type="ARBA" id="ARBA00016856"/>
    </source>
</evidence>